<dbReference type="CDD" id="cd04489">
    <property type="entry name" value="ExoVII_LU_OBF"/>
    <property type="match status" value="1"/>
</dbReference>
<dbReference type="HAMAP" id="MF_00378">
    <property type="entry name" value="Exonuc_7_L"/>
    <property type="match status" value="1"/>
</dbReference>
<dbReference type="EMBL" id="SLWV01000003">
    <property type="protein sequence ID" value="TCO79196.1"/>
    <property type="molecule type" value="Genomic_DNA"/>
</dbReference>
<evidence type="ECO:0000256" key="1">
    <source>
        <dbReference type="ARBA" id="ARBA00022490"/>
    </source>
</evidence>
<evidence type="ECO:0000256" key="5">
    <source>
        <dbReference type="HAMAP-Rule" id="MF_00378"/>
    </source>
</evidence>
<comment type="similarity">
    <text evidence="5 6">Belongs to the XseA family.</text>
</comment>
<sequence>MRIRALSVSELNKYIKKILSSDPILNNITLKGEISNLKVHSSGHLYFSLKDDQSKINCVMFKESSQSIKFDLTNGMKVITKGYVSIFERNGQYQMYIMEMEPDGIGALYLAFEQLKAKLEKEGLFDLVRKKKIPAFPKKIAVITSPTGAAIRDIISVLKRRNDAVDILIYPVLVQGENASFQIAQGIEKVNSDFKNVNLIIIGRGGGSIEELWPFNEEVVARSIAHSKIPIISAVGHETDYTISDFVADLRAPTPSAGAELAVPRTLDIRNSLGLFYNKMNTSLTYYIKEKRNEVERVNEIKLLSFVQDKINRESQTLDLLQKDLSHHTRVKVEAYKTRLIGSMAKLEGINPLATILRGYAIVFDTDRKKTIDSIQQASEGDHINIMLTDGVLSCKVTEKEKEDPLFEYFQKYNAKIK</sequence>
<gene>
    <name evidence="5" type="primary">xseA</name>
    <name evidence="9" type="ORF">EV214_103249</name>
</gene>
<dbReference type="PANTHER" id="PTHR30008:SF0">
    <property type="entry name" value="EXODEOXYRIBONUCLEASE 7 LARGE SUBUNIT"/>
    <property type="match status" value="1"/>
</dbReference>
<evidence type="ECO:0000313" key="9">
    <source>
        <dbReference type="EMBL" id="TCO79196.1"/>
    </source>
</evidence>
<dbReference type="PANTHER" id="PTHR30008">
    <property type="entry name" value="EXODEOXYRIBONUCLEASE 7 LARGE SUBUNIT"/>
    <property type="match status" value="1"/>
</dbReference>
<protein>
    <recommendedName>
        <fullName evidence="5">Exodeoxyribonuclease 7 large subunit</fullName>
        <ecNumber evidence="5">3.1.11.6</ecNumber>
    </recommendedName>
    <alternativeName>
        <fullName evidence="5">Exodeoxyribonuclease VII large subunit</fullName>
        <shortName evidence="5">Exonuclease VII large subunit</shortName>
    </alternativeName>
</protein>
<dbReference type="InterPro" id="IPR025824">
    <property type="entry name" value="OB-fold_nuc-bd_dom"/>
</dbReference>
<comment type="subunit">
    <text evidence="5">Heterooligomer composed of large and small subunits.</text>
</comment>
<dbReference type="Pfam" id="PF13742">
    <property type="entry name" value="tRNA_anti_2"/>
    <property type="match status" value="1"/>
</dbReference>
<dbReference type="GO" id="GO:0009318">
    <property type="term" value="C:exodeoxyribonuclease VII complex"/>
    <property type="evidence" value="ECO:0007669"/>
    <property type="project" value="UniProtKB-UniRule"/>
</dbReference>
<feature type="domain" description="OB-fold nucleic acid binding" evidence="8">
    <location>
        <begin position="6"/>
        <end position="101"/>
    </location>
</feature>
<organism evidence="9 10">
    <name type="scientific">Marinisporobacter balticus</name>
    <dbReference type="NCBI Taxonomy" id="2018667"/>
    <lineage>
        <taxon>Bacteria</taxon>
        <taxon>Bacillati</taxon>
        <taxon>Bacillota</taxon>
        <taxon>Clostridia</taxon>
        <taxon>Peptostreptococcales</taxon>
        <taxon>Thermotaleaceae</taxon>
        <taxon>Marinisporobacter</taxon>
    </lineage>
</organism>
<dbReference type="Pfam" id="PF02601">
    <property type="entry name" value="Exonuc_VII_L"/>
    <property type="match status" value="1"/>
</dbReference>
<name>A0A4R2L5K9_9FIRM</name>
<dbReference type="InterPro" id="IPR003753">
    <property type="entry name" value="Exonuc_VII_L"/>
</dbReference>
<dbReference type="AlphaFoldDB" id="A0A4R2L5K9"/>
<keyword evidence="2 5" id="KW-0540">Nuclease</keyword>
<evidence type="ECO:0000313" key="10">
    <source>
        <dbReference type="Proteomes" id="UP000294919"/>
    </source>
</evidence>
<evidence type="ECO:0000256" key="2">
    <source>
        <dbReference type="ARBA" id="ARBA00022722"/>
    </source>
</evidence>
<keyword evidence="3 5" id="KW-0378">Hydrolase</keyword>
<dbReference type="OrthoDB" id="9802795at2"/>
<dbReference type="GO" id="GO:0008855">
    <property type="term" value="F:exodeoxyribonuclease VII activity"/>
    <property type="evidence" value="ECO:0007669"/>
    <property type="project" value="UniProtKB-UniRule"/>
</dbReference>
<dbReference type="GO" id="GO:0003676">
    <property type="term" value="F:nucleic acid binding"/>
    <property type="evidence" value="ECO:0007669"/>
    <property type="project" value="InterPro"/>
</dbReference>
<comment type="catalytic activity">
    <reaction evidence="5 6">
        <text>Exonucleolytic cleavage in either 5'- to 3'- or 3'- to 5'-direction to yield nucleoside 5'-phosphates.</text>
        <dbReference type="EC" id="3.1.11.6"/>
    </reaction>
</comment>
<dbReference type="GO" id="GO:0005737">
    <property type="term" value="C:cytoplasm"/>
    <property type="evidence" value="ECO:0007669"/>
    <property type="project" value="UniProtKB-SubCell"/>
</dbReference>
<feature type="domain" description="Exonuclease VII large subunit C-terminal" evidence="7">
    <location>
        <begin position="124"/>
        <end position="339"/>
    </location>
</feature>
<comment type="function">
    <text evidence="5">Bidirectionally degrades single-stranded DNA into large acid-insoluble oligonucleotides, which are then degraded further into small acid-soluble oligonucleotides.</text>
</comment>
<proteinExistence type="inferred from homology"/>
<evidence type="ECO:0000259" key="8">
    <source>
        <dbReference type="Pfam" id="PF13742"/>
    </source>
</evidence>
<dbReference type="RefSeq" id="WP_132242976.1">
    <property type="nucleotide sequence ID" value="NZ_SLWV01000003.1"/>
</dbReference>
<comment type="subcellular location">
    <subcellularLocation>
        <location evidence="5 6">Cytoplasm</location>
    </subcellularLocation>
</comment>
<keyword evidence="1 5" id="KW-0963">Cytoplasm</keyword>
<evidence type="ECO:0000256" key="6">
    <source>
        <dbReference type="RuleBase" id="RU004355"/>
    </source>
</evidence>
<reference evidence="9 10" key="1">
    <citation type="submission" date="2019-03" db="EMBL/GenBank/DDBJ databases">
        <title>Genomic Encyclopedia of Type Strains, Phase IV (KMG-IV): sequencing the most valuable type-strain genomes for metagenomic binning, comparative biology and taxonomic classification.</title>
        <authorList>
            <person name="Goeker M."/>
        </authorList>
    </citation>
    <scope>NUCLEOTIDE SEQUENCE [LARGE SCALE GENOMIC DNA]</scope>
    <source>
        <strain evidence="9 10">DSM 102940</strain>
    </source>
</reference>
<dbReference type="InterPro" id="IPR020579">
    <property type="entry name" value="Exonuc_VII_lsu_C"/>
</dbReference>
<dbReference type="NCBIfam" id="TIGR00237">
    <property type="entry name" value="xseA"/>
    <property type="match status" value="1"/>
</dbReference>
<accession>A0A4R2L5K9</accession>
<comment type="caution">
    <text evidence="9">The sequence shown here is derived from an EMBL/GenBank/DDBJ whole genome shotgun (WGS) entry which is preliminary data.</text>
</comment>
<evidence type="ECO:0000256" key="4">
    <source>
        <dbReference type="ARBA" id="ARBA00022839"/>
    </source>
</evidence>
<keyword evidence="4 5" id="KW-0269">Exonuclease</keyword>
<evidence type="ECO:0000259" key="7">
    <source>
        <dbReference type="Pfam" id="PF02601"/>
    </source>
</evidence>
<dbReference type="GO" id="GO:0006308">
    <property type="term" value="P:DNA catabolic process"/>
    <property type="evidence" value="ECO:0007669"/>
    <property type="project" value="UniProtKB-UniRule"/>
</dbReference>
<dbReference type="EC" id="3.1.11.6" evidence="5"/>
<keyword evidence="10" id="KW-1185">Reference proteome</keyword>
<evidence type="ECO:0000256" key="3">
    <source>
        <dbReference type="ARBA" id="ARBA00022801"/>
    </source>
</evidence>
<dbReference type="Proteomes" id="UP000294919">
    <property type="component" value="Unassembled WGS sequence"/>
</dbReference>